<dbReference type="RefSeq" id="WP_162667529.1">
    <property type="nucleotide sequence ID" value="NZ_LR593886.1"/>
</dbReference>
<proteinExistence type="predicted"/>
<evidence type="ECO:0000313" key="2">
    <source>
        <dbReference type="Proteomes" id="UP000464178"/>
    </source>
</evidence>
<name>A0A6P2CUW0_9BACT</name>
<sequence length="91" mass="10578">MVSVSPFSPEFDDVRVIFLWQGPRATWQELKVLQRTLPGFINLGLTEIRERVGDSDRWQFDVMPRWQAEAEIVRPAEAAGLRVELIKVRAR</sequence>
<reference evidence="1 2" key="1">
    <citation type="submission" date="2019-05" db="EMBL/GenBank/DDBJ databases">
        <authorList>
            <consortium name="Science for Life Laboratories"/>
        </authorList>
    </citation>
    <scope>NUCLEOTIDE SEQUENCE [LARGE SCALE GENOMIC DNA]</scope>
    <source>
        <strain evidence="1">Soil9</strain>
    </source>
</reference>
<dbReference type="KEGG" id="gms:SOIL9_50110"/>
<dbReference type="Proteomes" id="UP000464178">
    <property type="component" value="Chromosome"/>
</dbReference>
<protein>
    <submittedName>
        <fullName evidence="1">Uncharacterized protein</fullName>
    </submittedName>
</protein>
<accession>A0A6P2CUW0</accession>
<organism evidence="1 2">
    <name type="scientific">Gemmata massiliana</name>
    <dbReference type="NCBI Taxonomy" id="1210884"/>
    <lineage>
        <taxon>Bacteria</taxon>
        <taxon>Pseudomonadati</taxon>
        <taxon>Planctomycetota</taxon>
        <taxon>Planctomycetia</taxon>
        <taxon>Gemmatales</taxon>
        <taxon>Gemmataceae</taxon>
        <taxon>Gemmata</taxon>
    </lineage>
</organism>
<dbReference type="AlphaFoldDB" id="A0A6P2CUW0"/>
<gene>
    <name evidence="1" type="ORF">SOIL9_50110</name>
</gene>
<evidence type="ECO:0000313" key="1">
    <source>
        <dbReference type="EMBL" id="VTR92703.1"/>
    </source>
</evidence>
<dbReference type="EMBL" id="LR593886">
    <property type="protein sequence ID" value="VTR92703.1"/>
    <property type="molecule type" value="Genomic_DNA"/>
</dbReference>
<keyword evidence="2" id="KW-1185">Reference proteome</keyword>